<dbReference type="Gene3D" id="1.10.10.10">
    <property type="entry name" value="Winged helix-like DNA-binding domain superfamily/Winged helix DNA-binding domain"/>
    <property type="match status" value="2"/>
</dbReference>
<sequence>MLEVLGLDARASRVYEVMVSQPEWTVADIAAHLGAAPDEVRDALDTLARKSLLRPAEGHPERLRAINPAIGLSALLAGQEAELAEQRAQIARTRQEAARLASRWTASHAPHGSVELLEDEAELRRRQEELNERSRLEVLSFLPGGAQSADVLAAGREAAEGCLSRGVRIRAAFTTSAMNDAATGAHTEWMDRAGAEVRLAPALPTRLVVWDNHTALVPAEPGPVLRAGLLLTAPGIVTALVALFEAVWAGAEPLRTEAPHDRSADPQDLQLVRFLRSGLTDEAMSRQLGVSVRTTRRMLAGLYARLGARCRFEAGYEAARRGWL</sequence>
<protein>
    <submittedName>
        <fullName evidence="3">Helix-turn-helix domain-containing protein</fullName>
    </submittedName>
</protein>
<dbReference type="InterPro" id="IPR036388">
    <property type="entry name" value="WH-like_DNA-bd_sf"/>
</dbReference>
<gene>
    <name evidence="3" type="ORF">ACFFTP_29515</name>
</gene>
<feature type="coiled-coil region" evidence="1">
    <location>
        <begin position="76"/>
        <end position="133"/>
    </location>
</feature>
<dbReference type="InterPro" id="IPR036390">
    <property type="entry name" value="WH_DNA-bd_sf"/>
</dbReference>
<dbReference type="Pfam" id="PF01978">
    <property type="entry name" value="TrmB"/>
    <property type="match status" value="1"/>
</dbReference>
<accession>A0ABV5QXT3</accession>
<dbReference type="InterPro" id="IPR000792">
    <property type="entry name" value="Tscrpt_reg_LuxR_C"/>
</dbReference>
<dbReference type="InterPro" id="IPR002831">
    <property type="entry name" value="Tscrpt_reg_TrmB_N"/>
</dbReference>
<dbReference type="Proteomes" id="UP001589716">
    <property type="component" value="Unassembled WGS sequence"/>
</dbReference>
<dbReference type="RefSeq" id="WP_345483668.1">
    <property type="nucleotide sequence ID" value="NZ_BAAAWU010000001.1"/>
</dbReference>
<dbReference type="SUPFAM" id="SSF46785">
    <property type="entry name" value="Winged helix' DNA-binding domain"/>
    <property type="match status" value="1"/>
</dbReference>
<dbReference type="InterPro" id="IPR016032">
    <property type="entry name" value="Sig_transdc_resp-reg_C-effctor"/>
</dbReference>
<keyword evidence="1" id="KW-0175">Coiled coil</keyword>
<feature type="domain" description="HTH luxR-type" evidence="2">
    <location>
        <begin position="261"/>
        <end position="318"/>
    </location>
</feature>
<evidence type="ECO:0000313" key="4">
    <source>
        <dbReference type="Proteomes" id="UP001589716"/>
    </source>
</evidence>
<dbReference type="PANTHER" id="PTHR34293:SF1">
    <property type="entry name" value="HTH-TYPE TRANSCRIPTIONAL REGULATOR TRMBL2"/>
    <property type="match status" value="1"/>
</dbReference>
<dbReference type="EMBL" id="JBHMCT010000020">
    <property type="protein sequence ID" value="MFB9558312.1"/>
    <property type="molecule type" value="Genomic_DNA"/>
</dbReference>
<evidence type="ECO:0000313" key="3">
    <source>
        <dbReference type="EMBL" id="MFB9558312.1"/>
    </source>
</evidence>
<evidence type="ECO:0000256" key="1">
    <source>
        <dbReference type="SAM" id="Coils"/>
    </source>
</evidence>
<dbReference type="SUPFAM" id="SSF46894">
    <property type="entry name" value="C-terminal effector domain of the bipartite response regulators"/>
    <property type="match status" value="1"/>
</dbReference>
<dbReference type="SMART" id="SM00421">
    <property type="entry name" value="HTH_LUXR"/>
    <property type="match status" value="1"/>
</dbReference>
<proteinExistence type="predicted"/>
<keyword evidence="4" id="KW-1185">Reference proteome</keyword>
<organism evidence="3 4">
    <name type="scientific">Streptomyces roseoviridis</name>
    <dbReference type="NCBI Taxonomy" id="67361"/>
    <lineage>
        <taxon>Bacteria</taxon>
        <taxon>Bacillati</taxon>
        <taxon>Actinomycetota</taxon>
        <taxon>Actinomycetes</taxon>
        <taxon>Kitasatosporales</taxon>
        <taxon>Streptomycetaceae</taxon>
        <taxon>Streptomyces</taxon>
    </lineage>
</organism>
<reference evidence="3 4" key="1">
    <citation type="submission" date="2024-09" db="EMBL/GenBank/DDBJ databases">
        <authorList>
            <person name="Sun Q."/>
            <person name="Mori K."/>
        </authorList>
    </citation>
    <scope>NUCLEOTIDE SEQUENCE [LARGE SCALE GENOMIC DNA]</scope>
    <source>
        <strain evidence="3 4">JCM 4414</strain>
    </source>
</reference>
<name>A0ABV5QXT3_9ACTN</name>
<dbReference type="InterPro" id="IPR051797">
    <property type="entry name" value="TrmB-like"/>
</dbReference>
<evidence type="ECO:0000259" key="2">
    <source>
        <dbReference type="SMART" id="SM00421"/>
    </source>
</evidence>
<dbReference type="PANTHER" id="PTHR34293">
    <property type="entry name" value="HTH-TYPE TRANSCRIPTIONAL REGULATOR TRMBL2"/>
    <property type="match status" value="1"/>
</dbReference>
<comment type="caution">
    <text evidence="3">The sequence shown here is derived from an EMBL/GenBank/DDBJ whole genome shotgun (WGS) entry which is preliminary data.</text>
</comment>